<evidence type="ECO:0000256" key="1">
    <source>
        <dbReference type="SAM" id="MobiDB-lite"/>
    </source>
</evidence>
<evidence type="ECO:0000313" key="5">
    <source>
        <dbReference type="Proteomes" id="UP000315983"/>
    </source>
</evidence>
<keyword evidence="6" id="KW-1185">Reference proteome</keyword>
<feature type="signal peptide" evidence="2">
    <location>
        <begin position="1"/>
        <end position="28"/>
    </location>
</feature>
<gene>
    <name evidence="4" type="ORF">FB564_1437</name>
    <name evidence="3" type="ORF">Sar04_15910</name>
</gene>
<evidence type="ECO:0000313" key="3">
    <source>
        <dbReference type="EMBL" id="GIM84154.1"/>
    </source>
</evidence>
<reference evidence="3 6" key="2">
    <citation type="submission" date="2021-03" db="EMBL/GenBank/DDBJ databases">
        <title>Whole genome shotgun sequence of Salinispora arenicola NBRC 105043.</title>
        <authorList>
            <person name="Komaki H."/>
            <person name="Tamura T."/>
        </authorList>
    </citation>
    <scope>NUCLEOTIDE SEQUENCE [LARGE SCALE GENOMIC DNA]</scope>
    <source>
        <strain evidence="3 6">NBRC 105043</strain>
    </source>
</reference>
<dbReference type="Proteomes" id="UP000315983">
    <property type="component" value="Unassembled WGS sequence"/>
</dbReference>
<name>A0A542XKI5_SALAC</name>
<feature type="chain" id="PRO_5021740106" evidence="2">
    <location>
        <begin position="29"/>
        <end position="161"/>
    </location>
</feature>
<proteinExistence type="predicted"/>
<dbReference type="AlphaFoldDB" id="A0A542XKI5"/>
<dbReference type="EMBL" id="VFOL01000001">
    <property type="protein sequence ID" value="TQL36348.1"/>
    <property type="molecule type" value="Genomic_DNA"/>
</dbReference>
<dbReference type="Proteomes" id="UP000677457">
    <property type="component" value="Unassembled WGS sequence"/>
</dbReference>
<protein>
    <submittedName>
        <fullName evidence="4">Uncharacterized protein</fullName>
    </submittedName>
</protein>
<evidence type="ECO:0000313" key="6">
    <source>
        <dbReference type="Proteomes" id="UP000677457"/>
    </source>
</evidence>
<accession>A0A542XKI5</accession>
<comment type="caution">
    <text evidence="4">The sequence shown here is derived from an EMBL/GenBank/DDBJ whole genome shotgun (WGS) entry which is preliminary data.</text>
</comment>
<sequence length="161" mass="16630">MSRIRKRYALAGLVAAGALVAAPSVAAAADGDETSRAKASTTAVEGDEQQRTEPRADTLALEFGDAADKATIKLGETREELRPAELRMPASAEAQATPANSFAAPTSQKLTSAEDLQSTFAERLTRAVEDGILTQEQADAITEAVAAGVLSGPDGHVVPRG</sequence>
<feature type="region of interest" description="Disordered" evidence="1">
    <location>
        <begin position="89"/>
        <end position="114"/>
    </location>
</feature>
<dbReference type="EMBL" id="BOQM01000009">
    <property type="protein sequence ID" value="GIM84154.1"/>
    <property type="molecule type" value="Genomic_DNA"/>
</dbReference>
<feature type="region of interest" description="Disordered" evidence="1">
    <location>
        <begin position="25"/>
        <end position="55"/>
    </location>
</feature>
<keyword evidence="2" id="KW-0732">Signal</keyword>
<reference evidence="4 5" key="1">
    <citation type="submission" date="2019-06" db="EMBL/GenBank/DDBJ databases">
        <title>Sequencing the genomes of 1000 actinobacteria strains.</title>
        <authorList>
            <person name="Klenk H.-P."/>
        </authorList>
    </citation>
    <scope>NUCLEOTIDE SEQUENCE [LARGE SCALE GENOMIC DNA]</scope>
    <source>
        <strain evidence="4 5">DSM 44819</strain>
    </source>
</reference>
<organism evidence="4 5">
    <name type="scientific">Salinispora arenicola</name>
    <dbReference type="NCBI Taxonomy" id="168697"/>
    <lineage>
        <taxon>Bacteria</taxon>
        <taxon>Bacillati</taxon>
        <taxon>Actinomycetota</taxon>
        <taxon>Actinomycetes</taxon>
        <taxon>Micromonosporales</taxon>
        <taxon>Micromonosporaceae</taxon>
        <taxon>Salinispora</taxon>
    </lineage>
</organism>
<evidence type="ECO:0000313" key="4">
    <source>
        <dbReference type="EMBL" id="TQL36348.1"/>
    </source>
</evidence>
<feature type="compositionally biased region" description="Polar residues" evidence="1">
    <location>
        <begin position="97"/>
        <end position="114"/>
    </location>
</feature>
<evidence type="ECO:0000256" key="2">
    <source>
        <dbReference type="SAM" id="SignalP"/>
    </source>
</evidence>